<name>A0A510Y8X3_MARHA</name>
<organism evidence="1 2">
    <name type="scientific">Marinococcus halophilus</name>
    <dbReference type="NCBI Taxonomy" id="1371"/>
    <lineage>
        <taxon>Bacteria</taxon>
        <taxon>Bacillati</taxon>
        <taxon>Bacillota</taxon>
        <taxon>Bacilli</taxon>
        <taxon>Bacillales</taxon>
        <taxon>Bacillaceae</taxon>
        <taxon>Marinococcus</taxon>
    </lineage>
</organism>
<keyword evidence="2" id="KW-1185">Reference proteome</keyword>
<proteinExistence type="predicted"/>
<dbReference type="AlphaFoldDB" id="A0A510Y8X3"/>
<protein>
    <submittedName>
        <fullName evidence="1">Uncharacterized protein</fullName>
    </submittedName>
</protein>
<dbReference type="EMBL" id="BJUN01000020">
    <property type="protein sequence ID" value="GEK59832.1"/>
    <property type="molecule type" value="Genomic_DNA"/>
</dbReference>
<evidence type="ECO:0000313" key="2">
    <source>
        <dbReference type="Proteomes" id="UP000321051"/>
    </source>
</evidence>
<dbReference type="Proteomes" id="UP000321051">
    <property type="component" value="Unassembled WGS sequence"/>
</dbReference>
<sequence length="47" mass="5082">MVVIRLKQPNAANFYHSSAPAASQKFSPLKLEASTVQRLTGISIPNV</sequence>
<accession>A0A510Y8X3</accession>
<evidence type="ECO:0000313" key="1">
    <source>
        <dbReference type="EMBL" id="GEK59832.1"/>
    </source>
</evidence>
<comment type="caution">
    <text evidence="1">The sequence shown here is derived from an EMBL/GenBank/DDBJ whole genome shotgun (WGS) entry which is preliminary data.</text>
</comment>
<gene>
    <name evidence="1" type="ORF">MHA01_27370</name>
</gene>
<reference evidence="1 2" key="1">
    <citation type="submission" date="2019-07" db="EMBL/GenBank/DDBJ databases">
        <title>Whole genome shotgun sequence of Marinococcus halophilus NBRC 102359.</title>
        <authorList>
            <person name="Hosoyama A."/>
            <person name="Uohara A."/>
            <person name="Ohji S."/>
            <person name="Ichikawa N."/>
        </authorList>
    </citation>
    <scope>NUCLEOTIDE SEQUENCE [LARGE SCALE GENOMIC DNA]</scope>
    <source>
        <strain evidence="1 2">NBRC 102359</strain>
    </source>
</reference>